<dbReference type="SUPFAM" id="SSF51905">
    <property type="entry name" value="FAD/NAD(P)-binding domain"/>
    <property type="match status" value="1"/>
</dbReference>
<dbReference type="PANTHER" id="PTHR43563">
    <property type="entry name" value="AMINE OXIDASE"/>
    <property type="match status" value="1"/>
</dbReference>
<protein>
    <submittedName>
        <fullName evidence="5">FAD-dependent oxidoreductase</fullName>
    </submittedName>
</protein>
<comment type="similarity">
    <text evidence="2">Belongs to the flavin monoamine oxidase family.</text>
</comment>
<comment type="caution">
    <text evidence="5">The sequence shown here is derived from an EMBL/GenBank/DDBJ whole genome shotgun (WGS) entry which is preliminary data.</text>
</comment>
<accession>A0ABR9P2U9</accession>
<name>A0ABR9P2U9_9ACTN</name>
<keyword evidence="6" id="KW-1185">Reference proteome</keyword>
<dbReference type="Pfam" id="PF01593">
    <property type="entry name" value="Amino_oxidase"/>
    <property type="match status" value="1"/>
</dbReference>
<comment type="cofactor">
    <cofactor evidence="1">
        <name>FAD</name>
        <dbReference type="ChEBI" id="CHEBI:57692"/>
    </cofactor>
</comment>
<dbReference type="Proteomes" id="UP000806528">
    <property type="component" value="Unassembled WGS sequence"/>
</dbReference>
<dbReference type="InterPro" id="IPR036188">
    <property type="entry name" value="FAD/NAD-bd_sf"/>
</dbReference>
<evidence type="ECO:0000313" key="5">
    <source>
        <dbReference type="EMBL" id="MBE2998158.1"/>
    </source>
</evidence>
<gene>
    <name evidence="5" type="ORF">IDM40_05475</name>
</gene>
<dbReference type="EMBL" id="JADBGI010000004">
    <property type="protein sequence ID" value="MBE2998158.1"/>
    <property type="molecule type" value="Genomic_DNA"/>
</dbReference>
<evidence type="ECO:0000256" key="3">
    <source>
        <dbReference type="ARBA" id="ARBA00023002"/>
    </source>
</evidence>
<dbReference type="Gene3D" id="3.50.50.60">
    <property type="entry name" value="FAD/NAD(P)-binding domain"/>
    <property type="match status" value="1"/>
</dbReference>
<dbReference type="InterPro" id="IPR001613">
    <property type="entry name" value="Flavin_amine_oxidase"/>
</dbReference>
<keyword evidence="3" id="KW-0560">Oxidoreductase</keyword>
<dbReference type="SUPFAM" id="SSF54373">
    <property type="entry name" value="FAD-linked reductases, C-terminal domain"/>
    <property type="match status" value="1"/>
</dbReference>
<dbReference type="PRINTS" id="PR00757">
    <property type="entry name" value="AMINEOXDASEF"/>
</dbReference>
<evidence type="ECO:0000259" key="4">
    <source>
        <dbReference type="Pfam" id="PF01593"/>
    </source>
</evidence>
<reference evidence="5 6" key="1">
    <citation type="submission" date="2020-09" db="EMBL/GenBank/DDBJ databases">
        <title>Diversity and distribution of actinomycetes associated with coral in the coast of Hainan.</title>
        <authorList>
            <person name="Li F."/>
        </authorList>
    </citation>
    <scope>NUCLEOTIDE SEQUENCE [LARGE SCALE GENOMIC DNA]</scope>
    <source>
        <strain evidence="5 6">HNM0947</strain>
    </source>
</reference>
<dbReference type="RefSeq" id="WP_193120812.1">
    <property type="nucleotide sequence ID" value="NZ_JADBGI010000004.1"/>
</dbReference>
<evidence type="ECO:0000256" key="1">
    <source>
        <dbReference type="ARBA" id="ARBA00001974"/>
    </source>
</evidence>
<dbReference type="PANTHER" id="PTHR43563:SF1">
    <property type="entry name" value="AMINE OXIDASE [FLAVIN-CONTAINING] B"/>
    <property type="match status" value="1"/>
</dbReference>
<feature type="domain" description="Amine oxidase" evidence="4">
    <location>
        <begin position="17"/>
        <end position="440"/>
    </location>
</feature>
<evidence type="ECO:0000256" key="2">
    <source>
        <dbReference type="ARBA" id="ARBA00005995"/>
    </source>
</evidence>
<dbReference type="InterPro" id="IPR002937">
    <property type="entry name" value="Amino_oxidase"/>
</dbReference>
<sequence>MAGRYEHHDVVVVGAGFAGLSAAHALTDAGLSVQLLEARSRVGGRALTRYLDDGTQLDLGGQWIGPTQLRINEIVQRYGVEIYRTPAHGAAVNDFDGDRREDLLPDVTELFDSLEAMCRRVPAESPWEAEEARQWDRMTFASWLDATGRPDVATRYVARVVSGGLLAGSPAETSVLETLFYLVSAGGVQSLLGYEGGAQESRVVGGAQVIADRMAADLPEGVLRLGEPVLRIEYSDDGARVESTVHAYRADRVVVAVPPVIASRLRYDPPLPPLKDGALQRVPAGTALKVHAVYAEPFWREAGYSGISTSAGGLLTETVDNTPPGAPRAVLTAFAYGDEAVELRRHGADARRASVLERLAELFGAPALSPEDFVEYDWLAQEWTRGCFSGHLTTGAGTTFGSVLRTPVGVVHWAGTETATEWNGYFDGAVASGRRAADEVVRALRP</sequence>
<evidence type="ECO:0000313" key="6">
    <source>
        <dbReference type="Proteomes" id="UP000806528"/>
    </source>
</evidence>
<organism evidence="5 6">
    <name type="scientific">Nocardiopsis coralli</name>
    <dbReference type="NCBI Taxonomy" id="2772213"/>
    <lineage>
        <taxon>Bacteria</taxon>
        <taxon>Bacillati</taxon>
        <taxon>Actinomycetota</taxon>
        <taxon>Actinomycetes</taxon>
        <taxon>Streptosporangiales</taxon>
        <taxon>Nocardiopsidaceae</taxon>
        <taxon>Nocardiopsis</taxon>
    </lineage>
</organism>
<dbReference type="InterPro" id="IPR050703">
    <property type="entry name" value="Flavin_MAO"/>
</dbReference>
<proteinExistence type="inferred from homology"/>